<dbReference type="AlphaFoldDB" id="A0A1L3J9U4"/>
<dbReference type="Pfam" id="PF13354">
    <property type="entry name" value="Beta-lactamase2"/>
    <property type="match status" value="1"/>
</dbReference>
<dbReference type="GO" id="GO:0008800">
    <property type="term" value="F:beta-lactamase activity"/>
    <property type="evidence" value="ECO:0007669"/>
    <property type="project" value="UniProtKB-EC"/>
</dbReference>
<dbReference type="InterPro" id="IPR000871">
    <property type="entry name" value="Beta-lactam_class-A"/>
</dbReference>
<dbReference type="InterPro" id="IPR012338">
    <property type="entry name" value="Beta-lactam/transpept-like"/>
</dbReference>
<comment type="similarity">
    <text evidence="2">Belongs to the class-A beta-lactamase family.</text>
</comment>
<evidence type="ECO:0000313" key="8">
    <source>
        <dbReference type="Proteomes" id="UP000242561"/>
    </source>
</evidence>
<evidence type="ECO:0000256" key="3">
    <source>
        <dbReference type="ARBA" id="ARBA00012865"/>
    </source>
</evidence>
<dbReference type="EMBL" id="CP018154">
    <property type="protein sequence ID" value="APG61890.1"/>
    <property type="molecule type" value="Genomic_DNA"/>
</dbReference>
<keyword evidence="5" id="KW-0732">Signal</keyword>
<dbReference type="KEGG" id="sphl:LPB140_02560"/>
<keyword evidence="8" id="KW-1185">Reference proteome</keyword>
<comment type="catalytic activity">
    <reaction evidence="1">
        <text>a beta-lactam + H2O = a substituted beta-amino acid</text>
        <dbReference type="Rhea" id="RHEA:20401"/>
        <dbReference type="ChEBI" id="CHEBI:15377"/>
        <dbReference type="ChEBI" id="CHEBI:35627"/>
        <dbReference type="ChEBI" id="CHEBI:140347"/>
        <dbReference type="EC" id="3.5.2.6"/>
    </reaction>
</comment>
<feature type="compositionally biased region" description="Polar residues" evidence="4">
    <location>
        <begin position="51"/>
        <end position="66"/>
    </location>
</feature>
<feature type="domain" description="Beta-lactamase class A catalytic" evidence="6">
    <location>
        <begin position="86"/>
        <end position="345"/>
    </location>
</feature>
<gene>
    <name evidence="7" type="ORF">LPB140_02560</name>
</gene>
<dbReference type="GO" id="GO:0046677">
    <property type="term" value="P:response to antibiotic"/>
    <property type="evidence" value="ECO:0007669"/>
    <property type="project" value="InterPro"/>
</dbReference>
<evidence type="ECO:0000256" key="1">
    <source>
        <dbReference type="ARBA" id="ARBA00001526"/>
    </source>
</evidence>
<dbReference type="PANTHER" id="PTHR35333:SF3">
    <property type="entry name" value="BETA-LACTAMASE-TYPE TRANSPEPTIDASE FOLD CONTAINING PROTEIN"/>
    <property type="match status" value="1"/>
</dbReference>
<dbReference type="PROSITE" id="PS51257">
    <property type="entry name" value="PROKAR_LIPOPROTEIN"/>
    <property type="match status" value="1"/>
</dbReference>
<evidence type="ECO:0000256" key="4">
    <source>
        <dbReference type="SAM" id="MobiDB-lite"/>
    </source>
</evidence>
<keyword evidence="7" id="KW-0378">Hydrolase</keyword>
<dbReference type="EC" id="3.5.2.6" evidence="3"/>
<evidence type="ECO:0000256" key="5">
    <source>
        <dbReference type="SAM" id="SignalP"/>
    </source>
</evidence>
<feature type="signal peptide" evidence="5">
    <location>
        <begin position="1"/>
        <end position="25"/>
    </location>
</feature>
<feature type="chain" id="PRO_5012679204" description="beta-lactamase" evidence="5">
    <location>
        <begin position="26"/>
        <end position="371"/>
    </location>
</feature>
<accession>A0A1L3J9U4</accession>
<dbReference type="GO" id="GO:0030655">
    <property type="term" value="P:beta-lactam antibiotic catabolic process"/>
    <property type="evidence" value="ECO:0007669"/>
    <property type="project" value="InterPro"/>
</dbReference>
<dbReference type="STRING" id="1913578.LPB140_02560"/>
<dbReference type="SUPFAM" id="SSF56601">
    <property type="entry name" value="beta-lactamase/transpeptidase-like"/>
    <property type="match status" value="1"/>
</dbReference>
<evidence type="ECO:0000313" key="7">
    <source>
        <dbReference type="EMBL" id="APG61890.1"/>
    </source>
</evidence>
<organism evidence="7 8">
    <name type="scientific">Sphingorhabdus lutea</name>
    <dbReference type="NCBI Taxonomy" id="1913578"/>
    <lineage>
        <taxon>Bacteria</taxon>
        <taxon>Pseudomonadati</taxon>
        <taxon>Pseudomonadota</taxon>
        <taxon>Alphaproteobacteria</taxon>
        <taxon>Sphingomonadales</taxon>
        <taxon>Sphingomonadaceae</taxon>
        <taxon>Sphingorhabdus</taxon>
    </lineage>
</organism>
<evidence type="ECO:0000256" key="2">
    <source>
        <dbReference type="ARBA" id="ARBA00009009"/>
    </source>
</evidence>
<dbReference type="PANTHER" id="PTHR35333">
    <property type="entry name" value="BETA-LACTAMASE"/>
    <property type="match status" value="1"/>
</dbReference>
<proteinExistence type="inferred from homology"/>
<sequence>MTVQKNIMSRYVKVACLSFLITACAAIPNNAPVQNRPVGKPVTQLPPPPNSAHQNGSQSSHKGQSNAQNLQQEIFDLWRVFPGKTGISVHSLDEGWTVGQRLDDLFPQQSVSKLWVAMTILDQVDRGKLRLDDEVVITRNDLAVFYQPVRDKVLREGEVRESVASLLERAITQSDNTANDSLLRTAGGPEAVHDFIAKHQLGAIRFGPGERLLQSGIAGLTWKQEYSIGRNFYTARANLSYDKRKSALDNYLADPIDGASPRAISLALAKLSRGKLLSYGSSSYLLDLLNRVRSGPNRLKGGVPSGWSIGHKTGTGQDLPPISTGYNDVGILVAPDGRQYMVAVMLGDTTASIPERMQLMQSVVRAIVRNH</sequence>
<reference evidence="7 8" key="1">
    <citation type="submission" date="2016-11" db="EMBL/GenBank/DDBJ databases">
        <title>Sphingorhabdus sp. LPB0140, isolated from marine environment.</title>
        <authorList>
            <person name="Kim E."/>
            <person name="Yi H."/>
        </authorList>
    </citation>
    <scope>NUCLEOTIDE SEQUENCE [LARGE SCALE GENOMIC DNA]</scope>
    <source>
        <strain evidence="7 8">LPB0140</strain>
    </source>
</reference>
<dbReference type="OrthoDB" id="9784149at2"/>
<dbReference type="InterPro" id="IPR045155">
    <property type="entry name" value="Beta-lactam_cat"/>
</dbReference>
<protein>
    <recommendedName>
        <fullName evidence="3">beta-lactamase</fullName>
        <ecNumber evidence="3">3.5.2.6</ecNumber>
    </recommendedName>
</protein>
<feature type="region of interest" description="Disordered" evidence="4">
    <location>
        <begin position="32"/>
        <end position="66"/>
    </location>
</feature>
<evidence type="ECO:0000259" key="6">
    <source>
        <dbReference type="Pfam" id="PF13354"/>
    </source>
</evidence>
<dbReference type="Proteomes" id="UP000242561">
    <property type="component" value="Chromosome"/>
</dbReference>
<dbReference type="PRINTS" id="PR00118">
    <property type="entry name" value="BLACTAMASEA"/>
</dbReference>
<dbReference type="Gene3D" id="3.40.710.10">
    <property type="entry name" value="DD-peptidase/beta-lactamase superfamily"/>
    <property type="match status" value="1"/>
</dbReference>
<name>A0A1L3J9U4_9SPHN</name>